<dbReference type="AlphaFoldDB" id="A0A1L3SQR1"/>
<keyword evidence="3" id="KW-1185">Reference proteome</keyword>
<dbReference type="Proteomes" id="UP000182840">
    <property type="component" value="Chromosome"/>
</dbReference>
<feature type="region of interest" description="Disordered" evidence="1">
    <location>
        <begin position="77"/>
        <end position="103"/>
    </location>
</feature>
<accession>A0A1L3SQR1</accession>
<gene>
    <name evidence="2" type="ORF">BSQ44_10465</name>
</gene>
<protein>
    <submittedName>
        <fullName evidence="2">Uncharacterized protein</fullName>
    </submittedName>
</protein>
<evidence type="ECO:0000313" key="2">
    <source>
        <dbReference type="EMBL" id="APH71744.1"/>
    </source>
</evidence>
<proteinExistence type="predicted"/>
<dbReference type="RefSeq" id="WP_072603805.1">
    <property type="nucleotide sequence ID" value="NZ_CP018171.1"/>
</dbReference>
<dbReference type="EMBL" id="CP018171">
    <property type="protein sequence ID" value="APH71744.1"/>
    <property type="molecule type" value="Genomic_DNA"/>
</dbReference>
<reference evidence="3" key="1">
    <citation type="submission" date="2016-11" db="EMBL/GenBank/DDBJ databases">
        <title>Mesorhizobium oceanicum sp. nov., isolated from deep seawater in South China Sea.</title>
        <authorList>
            <person name="Fu G.-Y."/>
        </authorList>
    </citation>
    <scope>NUCLEOTIDE SEQUENCE [LARGE SCALE GENOMIC DNA]</scope>
    <source>
        <strain evidence="3">B7</strain>
    </source>
</reference>
<organism evidence="2 3">
    <name type="scientific">Aquibium oceanicum</name>
    <dbReference type="NCBI Taxonomy" id="1670800"/>
    <lineage>
        <taxon>Bacteria</taxon>
        <taxon>Pseudomonadati</taxon>
        <taxon>Pseudomonadota</taxon>
        <taxon>Alphaproteobacteria</taxon>
        <taxon>Hyphomicrobiales</taxon>
        <taxon>Phyllobacteriaceae</taxon>
        <taxon>Aquibium</taxon>
    </lineage>
</organism>
<dbReference type="KEGG" id="meso:BSQ44_10465"/>
<evidence type="ECO:0000313" key="3">
    <source>
        <dbReference type="Proteomes" id="UP000182840"/>
    </source>
</evidence>
<evidence type="ECO:0000256" key="1">
    <source>
        <dbReference type="SAM" id="MobiDB-lite"/>
    </source>
</evidence>
<sequence>MMPLCFQLPGLAYLVEAEAVARSFVVGLPFGAPAAVTLSQSEDRATRLATDFRALAVMLRAFLALARRRARLLARVASPSKPPRMPSGPQGFHVVRVPAPDTS</sequence>
<name>A0A1L3SQR1_9HYPH</name>